<dbReference type="EMBL" id="JACHMY010000001">
    <property type="protein sequence ID" value="MBB5841407.1"/>
    <property type="molecule type" value="Genomic_DNA"/>
</dbReference>
<accession>A0A7W9JGL1</accession>
<dbReference type="CDD" id="cd04301">
    <property type="entry name" value="NAT_SF"/>
    <property type="match status" value="1"/>
</dbReference>
<dbReference type="GO" id="GO:0016747">
    <property type="term" value="F:acyltransferase activity, transferring groups other than amino-acyl groups"/>
    <property type="evidence" value="ECO:0007669"/>
    <property type="project" value="InterPro"/>
</dbReference>
<gene>
    <name evidence="4" type="ORF">HDA39_008141</name>
</gene>
<keyword evidence="5" id="KW-1185">Reference proteome</keyword>
<evidence type="ECO:0000256" key="2">
    <source>
        <dbReference type="ARBA" id="ARBA00023315"/>
    </source>
</evidence>
<evidence type="ECO:0000313" key="5">
    <source>
        <dbReference type="Proteomes" id="UP000549971"/>
    </source>
</evidence>
<sequence length="170" mass="18787">MIEVRRATPADGTAVGEIHAASWAAAYAPFFTEAFSAGQIQSRRTRWHDRLLNPQGTVLLALVDTHPAAMTWLNESETRPGVAEILSFYAHPNAWGTGAAPTLMTQTLQTLRSQGFPKAHLWTLQATPQSRRFYTRSGFTETGRTQSRDFGDGNPLAQVEYERQLVAQGV</sequence>
<feature type="domain" description="N-acetyltransferase" evidence="3">
    <location>
        <begin position="2"/>
        <end position="166"/>
    </location>
</feature>
<dbReference type="SUPFAM" id="SSF55729">
    <property type="entry name" value="Acyl-CoA N-acyltransferases (Nat)"/>
    <property type="match status" value="1"/>
</dbReference>
<name>A0A7W9JGL1_9ACTN</name>
<dbReference type="PROSITE" id="PS51186">
    <property type="entry name" value="GNAT"/>
    <property type="match status" value="1"/>
</dbReference>
<dbReference type="PANTHER" id="PTHR43877">
    <property type="entry name" value="AMINOALKYLPHOSPHONATE N-ACETYLTRANSFERASE-RELATED-RELATED"/>
    <property type="match status" value="1"/>
</dbReference>
<proteinExistence type="predicted"/>
<evidence type="ECO:0000256" key="1">
    <source>
        <dbReference type="ARBA" id="ARBA00022679"/>
    </source>
</evidence>
<evidence type="ECO:0000259" key="3">
    <source>
        <dbReference type="PROSITE" id="PS51186"/>
    </source>
</evidence>
<protein>
    <submittedName>
        <fullName evidence="4">GNAT superfamily N-acetyltransferase</fullName>
    </submittedName>
</protein>
<evidence type="ECO:0000313" key="4">
    <source>
        <dbReference type="EMBL" id="MBB5841407.1"/>
    </source>
</evidence>
<dbReference type="Gene3D" id="3.40.630.30">
    <property type="match status" value="1"/>
</dbReference>
<organism evidence="4 5">
    <name type="scientific">Kribbella italica</name>
    <dbReference type="NCBI Taxonomy" id="1540520"/>
    <lineage>
        <taxon>Bacteria</taxon>
        <taxon>Bacillati</taxon>
        <taxon>Actinomycetota</taxon>
        <taxon>Actinomycetes</taxon>
        <taxon>Propionibacteriales</taxon>
        <taxon>Kribbellaceae</taxon>
        <taxon>Kribbella</taxon>
    </lineage>
</organism>
<dbReference type="InterPro" id="IPR000182">
    <property type="entry name" value="GNAT_dom"/>
</dbReference>
<dbReference type="InterPro" id="IPR050832">
    <property type="entry name" value="Bact_Acetyltransf"/>
</dbReference>
<comment type="caution">
    <text evidence="4">The sequence shown here is derived from an EMBL/GenBank/DDBJ whole genome shotgun (WGS) entry which is preliminary data.</text>
</comment>
<dbReference type="AlphaFoldDB" id="A0A7W9JGL1"/>
<dbReference type="RefSeq" id="WP_184804687.1">
    <property type="nucleotide sequence ID" value="NZ_JACHMY010000001.1"/>
</dbReference>
<keyword evidence="2" id="KW-0012">Acyltransferase</keyword>
<keyword evidence="1 4" id="KW-0808">Transferase</keyword>
<reference evidence="4 5" key="1">
    <citation type="submission" date="2020-08" db="EMBL/GenBank/DDBJ databases">
        <title>Sequencing the genomes of 1000 actinobacteria strains.</title>
        <authorList>
            <person name="Klenk H.-P."/>
        </authorList>
    </citation>
    <scope>NUCLEOTIDE SEQUENCE [LARGE SCALE GENOMIC DNA]</scope>
    <source>
        <strain evidence="4 5">DSM 28967</strain>
    </source>
</reference>
<dbReference type="Proteomes" id="UP000549971">
    <property type="component" value="Unassembled WGS sequence"/>
</dbReference>
<dbReference type="InterPro" id="IPR016181">
    <property type="entry name" value="Acyl_CoA_acyltransferase"/>
</dbReference>
<dbReference type="Pfam" id="PF00583">
    <property type="entry name" value="Acetyltransf_1"/>
    <property type="match status" value="1"/>
</dbReference>